<accession>A0A1V9ZR69</accession>
<keyword evidence="1" id="KW-0001">2Fe-2S</keyword>
<dbReference type="GO" id="GO:0051537">
    <property type="term" value="F:2 iron, 2 sulfur cluster binding"/>
    <property type="evidence" value="ECO:0007669"/>
    <property type="project" value="UniProtKB-KW"/>
</dbReference>
<keyword evidence="8" id="KW-1185">Reference proteome</keyword>
<dbReference type="AlphaFoldDB" id="A0A1V9ZR69"/>
<dbReference type="InterPro" id="IPR036922">
    <property type="entry name" value="Rieske_2Fe-2S_sf"/>
</dbReference>
<dbReference type="CDD" id="cd03467">
    <property type="entry name" value="Rieske"/>
    <property type="match status" value="1"/>
</dbReference>
<comment type="caution">
    <text evidence="7">The sequence shown here is derived from an EMBL/GenBank/DDBJ whole genome shotgun (WGS) entry which is preliminary data.</text>
</comment>
<dbReference type="GO" id="GO:0046872">
    <property type="term" value="F:metal ion binding"/>
    <property type="evidence" value="ECO:0007669"/>
    <property type="project" value="UniProtKB-KW"/>
</dbReference>
<dbReference type="EMBL" id="JNBR01000030">
    <property type="protein sequence ID" value="OQS00494.1"/>
    <property type="molecule type" value="Genomic_DNA"/>
</dbReference>
<dbReference type="PROSITE" id="PS51296">
    <property type="entry name" value="RIESKE"/>
    <property type="match status" value="1"/>
</dbReference>
<organism evidence="7 8">
    <name type="scientific">Achlya hypogyna</name>
    <name type="common">Oomycete</name>
    <name type="synonym">Protoachlya hypogyna</name>
    <dbReference type="NCBI Taxonomy" id="1202772"/>
    <lineage>
        <taxon>Eukaryota</taxon>
        <taxon>Sar</taxon>
        <taxon>Stramenopiles</taxon>
        <taxon>Oomycota</taxon>
        <taxon>Saprolegniomycetes</taxon>
        <taxon>Saprolegniales</taxon>
        <taxon>Achlyaceae</taxon>
        <taxon>Achlya</taxon>
    </lineage>
</organism>
<dbReference type="Gene3D" id="2.102.10.10">
    <property type="entry name" value="Rieske [2Fe-2S] iron-sulphur domain"/>
    <property type="match status" value="1"/>
</dbReference>
<dbReference type="InterPro" id="IPR017941">
    <property type="entry name" value="Rieske_2Fe-2S"/>
</dbReference>
<dbReference type="Proteomes" id="UP000243579">
    <property type="component" value="Unassembled WGS sequence"/>
</dbReference>
<evidence type="ECO:0000313" key="8">
    <source>
        <dbReference type="Proteomes" id="UP000243579"/>
    </source>
</evidence>
<dbReference type="InterPro" id="IPR054716">
    <property type="entry name" value="Sol_Rieske_ferrdox_dom"/>
</dbReference>
<feature type="domain" description="Rieske" evidence="6">
    <location>
        <begin position="4"/>
        <end position="117"/>
    </location>
</feature>
<dbReference type="PANTHER" id="PTHR21496">
    <property type="entry name" value="FERREDOXIN-RELATED"/>
    <property type="match status" value="1"/>
</dbReference>
<reference evidence="7 8" key="1">
    <citation type="journal article" date="2014" name="Genome Biol. Evol.">
        <title>The secreted proteins of Achlya hypogyna and Thraustotheca clavata identify the ancestral oomycete secretome and reveal gene acquisitions by horizontal gene transfer.</title>
        <authorList>
            <person name="Misner I."/>
            <person name="Blouin N."/>
            <person name="Leonard G."/>
            <person name="Richards T.A."/>
            <person name="Lane C.E."/>
        </authorList>
    </citation>
    <scope>NUCLEOTIDE SEQUENCE [LARGE SCALE GENOMIC DNA]</scope>
    <source>
        <strain evidence="7 8">ATCC 48635</strain>
    </source>
</reference>
<evidence type="ECO:0000313" key="7">
    <source>
        <dbReference type="EMBL" id="OQS00494.1"/>
    </source>
</evidence>
<keyword evidence="3" id="KW-0408">Iron</keyword>
<dbReference type="PANTHER" id="PTHR21496:SF0">
    <property type="entry name" value="RIESKE DOMAIN-CONTAINING PROTEIN"/>
    <property type="match status" value="1"/>
</dbReference>
<name>A0A1V9ZR69_ACHHY</name>
<evidence type="ECO:0000256" key="5">
    <source>
        <dbReference type="ARBA" id="ARBA00034078"/>
    </source>
</evidence>
<dbReference type="OrthoDB" id="426882at2759"/>
<sequence length="157" mass="17084">MDFEAVCSVNDLPNGSRRCVVLATGRTVLLVHHKHALYCIDQACYHHGGPLLTGDIEELGGKVAISCPWHAYKIALDNGEGLYMGFDSGNMKAPVLKSKGVKQRTHHIKVHNSTIFVADSTIPGQDAIASDSYAFRKQVIPTNVDETGLVKLHSKMS</sequence>
<evidence type="ECO:0000256" key="4">
    <source>
        <dbReference type="ARBA" id="ARBA00023014"/>
    </source>
</evidence>
<proteinExistence type="predicted"/>
<evidence type="ECO:0000256" key="3">
    <source>
        <dbReference type="ARBA" id="ARBA00023004"/>
    </source>
</evidence>
<gene>
    <name evidence="7" type="ORF">ACHHYP_03447</name>
</gene>
<evidence type="ECO:0000256" key="1">
    <source>
        <dbReference type="ARBA" id="ARBA00022714"/>
    </source>
</evidence>
<evidence type="ECO:0000259" key="6">
    <source>
        <dbReference type="PROSITE" id="PS51296"/>
    </source>
</evidence>
<keyword evidence="2" id="KW-0479">Metal-binding</keyword>
<keyword evidence="4" id="KW-0411">Iron-sulfur</keyword>
<dbReference type="Pfam" id="PF22543">
    <property type="entry name" value="Rieske_4"/>
    <property type="match status" value="1"/>
</dbReference>
<evidence type="ECO:0000256" key="2">
    <source>
        <dbReference type="ARBA" id="ARBA00022723"/>
    </source>
</evidence>
<comment type="cofactor">
    <cofactor evidence="5">
        <name>[2Fe-2S] cluster</name>
        <dbReference type="ChEBI" id="CHEBI:190135"/>
    </cofactor>
</comment>
<dbReference type="SUPFAM" id="SSF50022">
    <property type="entry name" value="ISP domain"/>
    <property type="match status" value="1"/>
</dbReference>
<protein>
    <recommendedName>
        <fullName evidence="6">Rieske domain-containing protein</fullName>
    </recommendedName>
</protein>